<dbReference type="Proteomes" id="UP000504611">
    <property type="component" value="Unplaced"/>
</dbReference>
<comment type="similarity">
    <text evidence="15">Belongs to the class I-like SAM-binding methyltransferase superfamily. Trm1 family.</text>
</comment>
<evidence type="ECO:0000256" key="11">
    <source>
        <dbReference type="ARBA" id="ARBA00022833"/>
    </source>
</evidence>
<dbReference type="OrthoDB" id="6349953at2759"/>
<dbReference type="InterPro" id="IPR002905">
    <property type="entry name" value="Trm1"/>
</dbReference>
<keyword evidence="13 15" id="KW-0694">RNA-binding</keyword>
<keyword evidence="10" id="KW-0863">Zinc-finger</keyword>
<dbReference type="PROSITE" id="PS51626">
    <property type="entry name" value="SAM_MT_TRM1"/>
    <property type="match status" value="1"/>
</dbReference>
<proteinExistence type="inferred from homology"/>
<dbReference type="InterPro" id="IPR029063">
    <property type="entry name" value="SAM-dependent_MTases_sf"/>
</dbReference>
<keyword evidence="4 15" id="KW-0820">tRNA-binding</keyword>
<keyword evidence="5 15" id="KW-0489">Methyltransferase</keyword>
<dbReference type="InterPro" id="IPR042296">
    <property type="entry name" value="tRNA_met_Trm1_C"/>
</dbReference>
<evidence type="ECO:0000256" key="10">
    <source>
        <dbReference type="ARBA" id="ARBA00022771"/>
    </source>
</evidence>
<evidence type="ECO:0000256" key="8">
    <source>
        <dbReference type="ARBA" id="ARBA00022694"/>
    </source>
</evidence>
<keyword evidence="8 15" id="KW-0819">tRNA processing</keyword>
<keyword evidence="16" id="KW-1185">Reference proteome</keyword>
<keyword evidence="2" id="KW-1017">Isopeptide bond</keyword>
<dbReference type="PANTHER" id="PTHR10631:SF1">
    <property type="entry name" value="TRMT1-LIKE PROTEIN"/>
    <property type="match status" value="1"/>
</dbReference>
<evidence type="ECO:0000256" key="13">
    <source>
        <dbReference type="ARBA" id="ARBA00022884"/>
    </source>
</evidence>
<dbReference type="SUPFAM" id="SSF53335">
    <property type="entry name" value="S-adenosyl-L-methionine-dependent methyltransferases"/>
    <property type="match status" value="1"/>
</dbReference>
<keyword evidence="7 15" id="KW-0949">S-adenosyl-L-methionine</keyword>
<organism evidence="16 17">
    <name type="scientific">Notothenia coriiceps</name>
    <name type="common">black rockcod</name>
    <dbReference type="NCBI Taxonomy" id="8208"/>
    <lineage>
        <taxon>Eukaryota</taxon>
        <taxon>Metazoa</taxon>
        <taxon>Chordata</taxon>
        <taxon>Craniata</taxon>
        <taxon>Vertebrata</taxon>
        <taxon>Euteleostomi</taxon>
        <taxon>Actinopterygii</taxon>
        <taxon>Neopterygii</taxon>
        <taxon>Teleostei</taxon>
        <taxon>Neoteleostei</taxon>
        <taxon>Acanthomorphata</taxon>
        <taxon>Eupercaria</taxon>
        <taxon>Perciformes</taxon>
        <taxon>Notothenioidei</taxon>
        <taxon>Nototheniidae</taxon>
        <taxon>Notothenia</taxon>
    </lineage>
</organism>
<dbReference type="AlphaFoldDB" id="A0A6I9NU50"/>
<keyword evidence="11" id="KW-0862">Zinc</keyword>
<reference evidence="17" key="1">
    <citation type="submission" date="2025-08" db="UniProtKB">
        <authorList>
            <consortium name="RefSeq"/>
        </authorList>
    </citation>
    <scope>IDENTIFICATION</scope>
    <source>
        <tissue evidence="17">Muscle</tissue>
    </source>
</reference>
<keyword evidence="6 15" id="KW-0808">Transferase</keyword>
<dbReference type="Pfam" id="PF02005">
    <property type="entry name" value="TRM"/>
    <property type="match status" value="1"/>
</dbReference>
<evidence type="ECO:0000256" key="5">
    <source>
        <dbReference type="ARBA" id="ARBA00022603"/>
    </source>
</evidence>
<dbReference type="Gene3D" id="3.30.56.70">
    <property type="entry name" value="N2,N2-dimethylguanosine tRNA methyltransferase, C-terminal domain"/>
    <property type="match status" value="1"/>
</dbReference>
<evidence type="ECO:0000256" key="4">
    <source>
        <dbReference type="ARBA" id="ARBA00022555"/>
    </source>
</evidence>
<evidence type="ECO:0000256" key="12">
    <source>
        <dbReference type="ARBA" id="ARBA00022843"/>
    </source>
</evidence>
<accession>A0A6I9NU50</accession>
<dbReference type="RefSeq" id="XP_010778430.1">
    <property type="nucleotide sequence ID" value="XM_010780128.1"/>
</dbReference>
<keyword evidence="12" id="KW-0832">Ubl conjugation</keyword>
<dbReference type="GO" id="GO:0008270">
    <property type="term" value="F:zinc ion binding"/>
    <property type="evidence" value="ECO:0007669"/>
    <property type="project" value="UniProtKB-KW"/>
</dbReference>
<gene>
    <name evidence="17" type="primary">LOC104953217</name>
</gene>
<evidence type="ECO:0000256" key="6">
    <source>
        <dbReference type="ARBA" id="ARBA00022679"/>
    </source>
</evidence>
<evidence type="ECO:0000256" key="15">
    <source>
        <dbReference type="PROSITE-ProRule" id="PRU00958"/>
    </source>
</evidence>
<evidence type="ECO:0000256" key="3">
    <source>
        <dbReference type="ARBA" id="ARBA00022553"/>
    </source>
</evidence>
<dbReference type="FunFam" id="3.30.56.70:FF:000001">
    <property type="entry name" value="tRNA (guanine(26)-N(2))-dimethyltransferase"/>
    <property type="match status" value="1"/>
</dbReference>
<sequence length="90" mass="10268">MKCEASLDHPPFYYSIHRHSIRGMNMPKLNKFLQYLTEAGFRVSRTHFDPTGVRTDATLEQFKSVLTKYSVPTNTNASVPQTSVSMDKTL</sequence>
<evidence type="ECO:0000256" key="7">
    <source>
        <dbReference type="ARBA" id="ARBA00022691"/>
    </source>
</evidence>
<keyword evidence="14" id="KW-0539">Nucleus</keyword>
<evidence type="ECO:0000256" key="14">
    <source>
        <dbReference type="ARBA" id="ARBA00023242"/>
    </source>
</evidence>
<keyword evidence="9" id="KW-0479">Metal-binding</keyword>
<dbReference type="GeneID" id="104953217"/>
<dbReference type="KEGG" id="ncc:104953217"/>
<name>A0A6I9NU50_9TELE</name>
<dbReference type="GO" id="GO:0002940">
    <property type="term" value="P:tRNA N2-guanine methylation"/>
    <property type="evidence" value="ECO:0007669"/>
    <property type="project" value="TreeGrafter"/>
</dbReference>
<evidence type="ECO:0000256" key="1">
    <source>
        <dbReference type="ARBA" id="ARBA00004604"/>
    </source>
</evidence>
<dbReference type="GO" id="GO:0016423">
    <property type="term" value="F:tRNA (guanine) methyltransferase activity"/>
    <property type="evidence" value="ECO:0007669"/>
    <property type="project" value="InterPro"/>
</dbReference>
<comment type="subcellular location">
    <subcellularLocation>
        <location evidence="1">Nucleus</location>
        <location evidence="1">Nucleolus</location>
    </subcellularLocation>
</comment>
<evidence type="ECO:0000256" key="9">
    <source>
        <dbReference type="ARBA" id="ARBA00022723"/>
    </source>
</evidence>
<protein>
    <submittedName>
        <fullName evidence="17">TRMT1-like protein</fullName>
    </submittedName>
</protein>
<dbReference type="GO" id="GO:0005730">
    <property type="term" value="C:nucleolus"/>
    <property type="evidence" value="ECO:0007669"/>
    <property type="project" value="UniProtKB-SubCell"/>
</dbReference>
<evidence type="ECO:0000313" key="17">
    <source>
        <dbReference type="RefSeq" id="XP_010778430.1"/>
    </source>
</evidence>
<evidence type="ECO:0000313" key="16">
    <source>
        <dbReference type="Proteomes" id="UP000504611"/>
    </source>
</evidence>
<dbReference type="PANTHER" id="PTHR10631">
    <property type="entry name" value="N 2 ,N 2 -DIMETHYLGUANOSINE TRNA METHYLTRANSFERASE"/>
    <property type="match status" value="1"/>
</dbReference>
<evidence type="ECO:0000256" key="2">
    <source>
        <dbReference type="ARBA" id="ARBA00022499"/>
    </source>
</evidence>
<keyword evidence="3" id="KW-0597">Phosphoprotein</keyword>
<dbReference type="GO" id="GO:0000049">
    <property type="term" value="F:tRNA binding"/>
    <property type="evidence" value="ECO:0007669"/>
    <property type="project" value="UniProtKB-UniRule"/>
</dbReference>